<evidence type="ECO:0000313" key="2">
    <source>
        <dbReference type="EMBL" id="KAK4597217.1"/>
    </source>
</evidence>
<evidence type="ECO:0000313" key="3">
    <source>
        <dbReference type="Proteomes" id="UP001324115"/>
    </source>
</evidence>
<organism evidence="2 3">
    <name type="scientific">Quercus rubra</name>
    <name type="common">Northern red oak</name>
    <name type="synonym">Quercus borealis</name>
    <dbReference type="NCBI Taxonomy" id="3512"/>
    <lineage>
        <taxon>Eukaryota</taxon>
        <taxon>Viridiplantae</taxon>
        <taxon>Streptophyta</taxon>
        <taxon>Embryophyta</taxon>
        <taxon>Tracheophyta</taxon>
        <taxon>Spermatophyta</taxon>
        <taxon>Magnoliopsida</taxon>
        <taxon>eudicotyledons</taxon>
        <taxon>Gunneridae</taxon>
        <taxon>Pentapetalae</taxon>
        <taxon>rosids</taxon>
        <taxon>fabids</taxon>
        <taxon>Fagales</taxon>
        <taxon>Fagaceae</taxon>
        <taxon>Quercus</taxon>
    </lineage>
</organism>
<dbReference type="AlphaFoldDB" id="A0AAN7FN32"/>
<dbReference type="Proteomes" id="UP001324115">
    <property type="component" value="Unassembled WGS sequence"/>
</dbReference>
<keyword evidence="3" id="KW-1185">Reference proteome</keyword>
<dbReference type="EMBL" id="JAXUIC010000003">
    <property type="protein sequence ID" value="KAK4597217.1"/>
    <property type="molecule type" value="Genomic_DNA"/>
</dbReference>
<evidence type="ECO:0000256" key="1">
    <source>
        <dbReference type="SAM" id="MobiDB-lite"/>
    </source>
</evidence>
<comment type="caution">
    <text evidence="2">The sequence shown here is derived from an EMBL/GenBank/DDBJ whole genome shotgun (WGS) entry which is preliminary data.</text>
</comment>
<feature type="compositionally biased region" description="Basic and acidic residues" evidence="1">
    <location>
        <begin position="62"/>
        <end position="79"/>
    </location>
</feature>
<protein>
    <submittedName>
        <fullName evidence="2">Uncharacterized protein</fullName>
    </submittedName>
</protein>
<gene>
    <name evidence="2" type="ORF">RGQ29_014978</name>
</gene>
<name>A0AAN7FN32_QUERU</name>
<sequence>MSTRSRRSFRGKLSDSECDDFIFQILAQLNEFNLQLNDLESQISKPNDQEVVVTIGQTSRANKGDKDKNEAEQTAKEHVNTNQGSKLKGYHTQGVPQDSILKWAREILERRRYEPYDTAGDITKKVRMEVPDFEGRVDPTVFSDWIASIEEYFDWYDTADDRQVRFAKMKLVGLAKV</sequence>
<reference evidence="2 3" key="1">
    <citation type="journal article" date="2023" name="G3 (Bethesda)">
        <title>A haplotype-resolved chromosome-scale genome for Quercus rubra L. provides insights into the genetics of adaptive traits for red oak species.</title>
        <authorList>
            <person name="Kapoor B."/>
            <person name="Jenkins J."/>
            <person name="Schmutz J."/>
            <person name="Zhebentyayeva T."/>
            <person name="Kuelheim C."/>
            <person name="Coggeshall M."/>
            <person name="Heim C."/>
            <person name="Lasky J.R."/>
            <person name="Leites L."/>
            <person name="Islam-Faridi N."/>
            <person name="Romero-Severson J."/>
            <person name="DeLeo V.L."/>
            <person name="Lucas S.M."/>
            <person name="Lazic D."/>
            <person name="Gailing O."/>
            <person name="Carlson J."/>
            <person name="Staton M."/>
        </authorList>
    </citation>
    <scope>NUCLEOTIDE SEQUENCE [LARGE SCALE GENOMIC DNA]</scope>
    <source>
        <strain evidence="2">Pseudo-F2</strain>
    </source>
</reference>
<feature type="region of interest" description="Disordered" evidence="1">
    <location>
        <begin position="57"/>
        <end position="91"/>
    </location>
</feature>
<proteinExistence type="predicted"/>
<accession>A0AAN7FN32</accession>